<dbReference type="OrthoDB" id="10648481at2759"/>
<gene>
    <name evidence="1" type="ORF">TRFO_42400</name>
</gene>
<dbReference type="VEuPathDB" id="TrichDB:TRFO_42400"/>
<dbReference type="Proteomes" id="UP000179807">
    <property type="component" value="Unassembled WGS sequence"/>
</dbReference>
<protein>
    <submittedName>
        <fullName evidence="1">Uncharacterized protein</fullName>
    </submittedName>
</protein>
<dbReference type="GeneID" id="94848992"/>
<organism evidence="1 2">
    <name type="scientific">Tritrichomonas foetus</name>
    <dbReference type="NCBI Taxonomy" id="1144522"/>
    <lineage>
        <taxon>Eukaryota</taxon>
        <taxon>Metamonada</taxon>
        <taxon>Parabasalia</taxon>
        <taxon>Tritrichomonadida</taxon>
        <taxon>Tritrichomonadidae</taxon>
        <taxon>Tritrichomonas</taxon>
    </lineage>
</organism>
<dbReference type="EMBL" id="MLAK01000202">
    <property type="protein sequence ID" value="OHT15661.1"/>
    <property type="molecule type" value="Genomic_DNA"/>
</dbReference>
<name>A0A1J4L1A2_9EUKA</name>
<proteinExistence type="predicted"/>
<sequence length="345" mass="40008">MFAYLSGTVLQRAATPILANFNPPMISLHRIAHLTYTVLSDNPTKFPNNCGYILQFLGFINELCVCNFYEKICCENVQFEATQNWLVDMNFSLLIANELTKTYPITEYEYYDYSIQRIRHLYLIIRICLSSSILRPSFLIDELFDSMTRTMLRGNFVDSIENERWEVLCLFYGDDTTELFRNIFGTIFNVVSDSITCVKRYHVAALTLLTLMLRKDRHIRPFLYSFNIHEVLLRLLLQFPDHTFLHNAIIRFFKEALAFPEFSKSLIENLLNPLVLEGVNSEHTVLVGTSYECISLVLAEAKTNTDLINVLKDIPEFVKFVKDVVVDRIKLIKNGYGGRIQSIWG</sequence>
<accession>A0A1J4L1A2</accession>
<keyword evidence="2" id="KW-1185">Reference proteome</keyword>
<reference evidence="1" key="1">
    <citation type="submission" date="2016-10" db="EMBL/GenBank/DDBJ databases">
        <authorList>
            <person name="Benchimol M."/>
            <person name="Almeida L.G."/>
            <person name="Vasconcelos A.T."/>
            <person name="Perreira-Neves A."/>
            <person name="Rosa I.A."/>
            <person name="Tasca T."/>
            <person name="Bogo M.R."/>
            <person name="de Souza W."/>
        </authorList>
    </citation>
    <scope>NUCLEOTIDE SEQUENCE [LARGE SCALE GENOMIC DNA]</scope>
    <source>
        <strain evidence="1">K</strain>
    </source>
</reference>
<evidence type="ECO:0000313" key="2">
    <source>
        <dbReference type="Proteomes" id="UP000179807"/>
    </source>
</evidence>
<dbReference type="RefSeq" id="XP_068368797.1">
    <property type="nucleotide sequence ID" value="XM_068514288.1"/>
</dbReference>
<evidence type="ECO:0000313" key="1">
    <source>
        <dbReference type="EMBL" id="OHT15661.1"/>
    </source>
</evidence>
<comment type="caution">
    <text evidence="1">The sequence shown here is derived from an EMBL/GenBank/DDBJ whole genome shotgun (WGS) entry which is preliminary data.</text>
</comment>
<dbReference type="AlphaFoldDB" id="A0A1J4L1A2"/>